<organism evidence="3 4">
    <name type="scientific">Triparma retinervis</name>
    <dbReference type="NCBI Taxonomy" id="2557542"/>
    <lineage>
        <taxon>Eukaryota</taxon>
        <taxon>Sar</taxon>
        <taxon>Stramenopiles</taxon>
        <taxon>Ochrophyta</taxon>
        <taxon>Bolidophyceae</taxon>
        <taxon>Parmales</taxon>
        <taxon>Triparmaceae</taxon>
        <taxon>Triparma</taxon>
    </lineage>
</organism>
<keyword evidence="2" id="KW-0812">Transmembrane</keyword>
<feature type="transmembrane region" description="Helical" evidence="2">
    <location>
        <begin position="76"/>
        <end position="96"/>
    </location>
</feature>
<feature type="compositionally biased region" description="Basic and acidic residues" evidence="1">
    <location>
        <begin position="138"/>
        <end position="162"/>
    </location>
</feature>
<protein>
    <submittedName>
        <fullName evidence="3">Uncharacterized protein</fullName>
    </submittedName>
</protein>
<feature type="region of interest" description="Disordered" evidence="1">
    <location>
        <begin position="138"/>
        <end position="173"/>
    </location>
</feature>
<evidence type="ECO:0000313" key="3">
    <source>
        <dbReference type="EMBL" id="GMH51001.1"/>
    </source>
</evidence>
<keyword evidence="2" id="KW-0472">Membrane</keyword>
<dbReference type="Proteomes" id="UP001165082">
    <property type="component" value="Unassembled WGS sequence"/>
</dbReference>
<evidence type="ECO:0000256" key="1">
    <source>
        <dbReference type="SAM" id="MobiDB-lite"/>
    </source>
</evidence>
<feature type="transmembrane region" description="Helical" evidence="2">
    <location>
        <begin position="39"/>
        <end position="56"/>
    </location>
</feature>
<keyword evidence="2" id="KW-1133">Transmembrane helix</keyword>
<comment type="caution">
    <text evidence="3">The sequence shown here is derived from an EMBL/GenBank/DDBJ whole genome shotgun (WGS) entry which is preliminary data.</text>
</comment>
<name>A0A9W6ZEY3_9STRA</name>
<evidence type="ECO:0000256" key="2">
    <source>
        <dbReference type="SAM" id="Phobius"/>
    </source>
</evidence>
<sequence length="173" mass="20223">MRMLKNLLFGLVCGKDHLQKHNAKRKWRKERLGIRRRRSWGLAILALIFIVGAKKFRDLDTGRMCTEVWGPHHFMQAHAIWHCGCAFAVLFIYLFLRSEVFNMYSYISKYEGEYKGEPMNWLERQVDAIEELLEDGEGRRSDDFRERNGRDLEAGKSDKMVLADEGALPGTQL</sequence>
<gene>
    <name evidence="3" type="ORF">TrRE_jg2655</name>
</gene>
<dbReference type="AlphaFoldDB" id="A0A9W6ZEY3"/>
<keyword evidence="4" id="KW-1185">Reference proteome</keyword>
<proteinExistence type="predicted"/>
<reference evidence="3" key="1">
    <citation type="submission" date="2022-07" db="EMBL/GenBank/DDBJ databases">
        <title>Genome analysis of Parmales, a sister group of diatoms, reveals the evolutionary specialization of diatoms from phago-mixotrophs to photoautotrophs.</title>
        <authorList>
            <person name="Ban H."/>
            <person name="Sato S."/>
            <person name="Yoshikawa S."/>
            <person name="Kazumasa Y."/>
            <person name="Nakamura Y."/>
            <person name="Ichinomiya M."/>
            <person name="Saitoh K."/>
            <person name="Sato N."/>
            <person name="Blanc-Mathieu R."/>
            <person name="Endo H."/>
            <person name="Kuwata A."/>
            <person name="Ogata H."/>
        </authorList>
    </citation>
    <scope>NUCLEOTIDE SEQUENCE</scope>
</reference>
<dbReference type="EMBL" id="BRXZ01004548">
    <property type="protein sequence ID" value="GMH51001.1"/>
    <property type="molecule type" value="Genomic_DNA"/>
</dbReference>
<accession>A0A9W6ZEY3</accession>
<evidence type="ECO:0000313" key="4">
    <source>
        <dbReference type="Proteomes" id="UP001165082"/>
    </source>
</evidence>